<dbReference type="InterPro" id="IPR000182">
    <property type="entry name" value="GNAT_dom"/>
</dbReference>
<dbReference type="InterPro" id="IPR016181">
    <property type="entry name" value="Acyl_CoA_acyltransferase"/>
</dbReference>
<evidence type="ECO:0000313" key="2">
    <source>
        <dbReference type="EMBL" id="SVD71158.1"/>
    </source>
</evidence>
<dbReference type="PROSITE" id="PS51186">
    <property type="entry name" value="GNAT"/>
    <property type="match status" value="1"/>
</dbReference>
<gene>
    <name evidence="2" type="ORF">METZ01_LOCUS424012</name>
</gene>
<dbReference type="AlphaFoldDB" id="A0A382XLI2"/>
<evidence type="ECO:0000259" key="1">
    <source>
        <dbReference type="PROSITE" id="PS51186"/>
    </source>
</evidence>
<name>A0A382XLI2_9ZZZZ</name>
<dbReference type="Gene3D" id="3.40.630.30">
    <property type="match status" value="1"/>
</dbReference>
<organism evidence="2">
    <name type="scientific">marine metagenome</name>
    <dbReference type="NCBI Taxonomy" id="408172"/>
    <lineage>
        <taxon>unclassified sequences</taxon>
        <taxon>metagenomes</taxon>
        <taxon>ecological metagenomes</taxon>
    </lineage>
</organism>
<dbReference type="SUPFAM" id="SSF55729">
    <property type="entry name" value="Acyl-CoA N-acyltransferases (Nat)"/>
    <property type="match status" value="1"/>
</dbReference>
<dbReference type="Pfam" id="PF13508">
    <property type="entry name" value="Acetyltransf_7"/>
    <property type="match status" value="1"/>
</dbReference>
<accession>A0A382XLI2</accession>
<dbReference type="GO" id="GO:0016747">
    <property type="term" value="F:acyltransferase activity, transferring groups other than amino-acyl groups"/>
    <property type="evidence" value="ECO:0007669"/>
    <property type="project" value="InterPro"/>
</dbReference>
<proteinExistence type="predicted"/>
<protein>
    <recommendedName>
        <fullName evidence="1">N-acetyltransferase domain-containing protein</fullName>
    </recommendedName>
</protein>
<reference evidence="2" key="1">
    <citation type="submission" date="2018-05" db="EMBL/GenBank/DDBJ databases">
        <authorList>
            <person name="Lanie J.A."/>
            <person name="Ng W.-L."/>
            <person name="Kazmierczak K.M."/>
            <person name="Andrzejewski T.M."/>
            <person name="Davidsen T.M."/>
            <person name="Wayne K.J."/>
            <person name="Tettelin H."/>
            <person name="Glass J.I."/>
            <person name="Rusch D."/>
            <person name="Podicherti R."/>
            <person name="Tsui H.-C.T."/>
            <person name="Winkler M.E."/>
        </authorList>
    </citation>
    <scope>NUCLEOTIDE SEQUENCE</scope>
</reference>
<feature type="domain" description="N-acetyltransferase" evidence="1">
    <location>
        <begin position="16"/>
        <end position="151"/>
    </location>
</feature>
<dbReference type="EMBL" id="UINC01168227">
    <property type="protein sequence ID" value="SVD71158.1"/>
    <property type="molecule type" value="Genomic_DNA"/>
</dbReference>
<sequence>MKDEIVFVRYSEEFEIELLTIWRKSLSQAIGVKEDTRPESVREHLEFLRSLNPGFITVAREETSRKLVGFMRLEGQVVRDLFIHVDYQRQALGSQFIQQAKEKNEFLSLSTFELNKGAQKFYEAMGFVIGSRGYASFDGNSWATNKEQLADITYEWRRNR</sequence>